<dbReference type="AlphaFoldDB" id="A0A917SVH1"/>
<dbReference type="InterPro" id="IPR042081">
    <property type="entry name" value="RNA_2'-PTrans_C"/>
</dbReference>
<proteinExistence type="inferred from homology"/>
<dbReference type="Proteomes" id="UP000655208">
    <property type="component" value="Unassembled WGS sequence"/>
</dbReference>
<dbReference type="Gene3D" id="3.20.170.30">
    <property type="match status" value="1"/>
</dbReference>
<keyword evidence="6" id="KW-1185">Reference proteome</keyword>
<gene>
    <name evidence="5" type="ORF">GCM10011594_19490</name>
</gene>
<dbReference type="PANTHER" id="PTHR12684:SF2">
    <property type="entry name" value="TRNA 2'-PHOSPHOTRANSFERASE 1"/>
    <property type="match status" value="1"/>
</dbReference>
<dbReference type="GO" id="GO:0008033">
    <property type="term" value="P:tRNA processing"/>
    <property type="evidence" value="ECO:0007669"/>
    <property type="project" value="TreeGrafter"/>
</dbReference>
<dbReference type="SUPFAM" id="SSF56399">
    <property type="entry name" value="ADP-ribosylation"/>
    <property type="match status" value="1"/>
</dbReference>
<evidence type="ECO:0000313" key="5">
    <source>
        <dbReference type="EMBL" id="GGL99643.1"/>
    </source>
</evidence>
<accession>A0A917SVH1</accession>
<reference evidence="5" key="1">
    <citation type="journal article" date="2014" name="Int. J. Syst. Evol. Microbiol.">
        <title>Complete genome sequence of Corynebacterium casei LMG S-19264T (=DSM 44701T), isolated from a smear-ripened cheese.</title>
        <authorList>
            <consortium name="US DOE Joint Genome Institute (JGI-PGF)"/>
            <person name="Walter F."/>
            <person name="Albersmeier A."/>
            <person name="Kalinowski J."/>
            <person name="Ruckert C."/>
        </authorList>
    </citation>
    <scope>NUCLEOTIDE SEQUENCE</scope>
    <source>
        <strain evidence="5">CGMCC 4.7308</strain>
    </source>
</reference>
<feature type="compositionally biased region" description="Acidic residues" evidence="4">
    <location>
        <begin position="23"/>
        <end position="35"/>
    </location>
</feature>
<evidence type="ECO:0000256" key="3">
    <source>
        <dbReference type="ARBA" id="ARBA00023027"/>
    </source>
</evidence>
<dbReference type="InterPro" id="IPR002745">
    <property type="entry name" value="Ptrans_KptA/Tpt1"/>
</dbReference>
<dbReference type="Pfam" id="PF01885">
    <property type="entry name" value="PTS_2-RNA"/>
    <property type="match status" value="1"/>
</dbReference>
<dbReference type="GO" id="GO:0000215">
    <property type="term" value="F:tRNA 2'-phosphotransferase activity"/>
    <property type="evidence" value="ECO:0007669"/>
    <property type="project" value="TreeGrafter"/>
</dbReference>
<evidence type="ECO:0000313" key="6">
    <source>
        <dbReference type="Proteomes" id="UP000655208"/>
    </source>
</evidence>
<reference evidence="5" key="2">
    <citation type="submission" date="2020-09" db="EMBL/GenBank/DDBJ databases">
        <authorList>
            <person name="Sun Q."/>
            <person name="Zhou Y."/>
        </authorList>
    </citation>
    <scope>NUCLEOTIDE SEQUENCE</scope>
    <source>
        <strain evidence="5">CGMCC 4.7308</strain>
    </source>
</reference>
<evidence type="ECO:0000256" key="1">
    <source>
        <dbReference type="ARBA" id="ARBA00009836"/>
    </source>
</evidence>
<evidence type="ECO:0008006" key="7">
    <source>
        <dbReference type="Google" id="ProtNLM"/>
    </source>
</evidence>
<comment type="similarity">
    <text evidence="1">Belongs to the KptA/TPT1 family.</text>
</comment>
<evidence type="ECO:0000256" key="4">
    <source>
        <dbReference type="SAM" id="MobiDB-lite"/>
    </source>
</evidence>
<organism evidence="5 6">
    <name type="scientific">Nakamurella endophytica</name>
    <dbReference type="NCBI Taxonomy" id="1748367"/>
    <lineage>
        <taxon>Bacteria</taxon>
        <taxon>Bacillati</taxon>
        <taxon>Actinomycetota</taxon>
        <taxon>Actinomycetes</taxon>
        <taxon>Nakamurellales</taxon>
        <taxon>Nakamurellaceae</taxon>
        <taxon>Nakamurella</taxon>
    </lineage>
</organism>
<keyword evidence="3" id="KW-0520">NAD</keyword>
<protein>
    <recommendedName>
        <fullName evidence="7">RNA 2'-phosphotransferase</fullName>
    </recommendedName>
</protein>
<dbReference type="EMBL" id="BMNA01000003">
    <property type="protein sequence ID" value="GGL99643.1"/>
    <property type="molecule type" value="Genomic_DNA"/>
</dbReference>
<sequence length="164" mass="17537">MPIDRALLDEVVARNDKQRLAFDDDDDGDDGDDNADDGHRRIRARQGHTVPVDLGLDARPPPAALFHGTVPRALAAIRRDGLLPRGRHHVHLSADVATALAVGGRRGRPVVLRVDSAAMAAAGHAFFLTGNGVWLTDAVSPDFLSLLSDPPAGHDGRGWADRID</sequence>
<name>A0A917SVH1_9ACTN</name>
<feature type="region of interest" description="Disordered" evidence="4">
    <location>
        <begin position="19"/>
        <end position="39"/>
    </location>
</feature>
<evidence type="ECO:0000256" key="2">
    <source>
        <dbReference type="ARBA" id="ARBA00022679"/>
    </source>
</evidence>
<comment type="caution">
    <text evidence="5">The sequence shown here is derived from an EMBL/GenBank/DDBJ whole genome shotgun (WGS) entry which is preliminary data.</text>
</comment>
<keyword evidence="2" id="KW-0808">Transferase</keyword>
<dbReference type="PANTHER" id="PTHR12684">
    <property type="entry name" value="PUTATIVE PHOSPHOTRANSFERASE"/>
    <property type="match status" value="1"/>
</dbReference>